<evidence type="ECO:0000313" key="6">
    <source>
        <dbReference type="Proteomes" id="UP000229681"/>
    </source>
</evidence>
<dbReference type="Gene3D" id="2.60.200.20">
    <property type="match status" value="1"/>
</dbReference>
<dbReference type="InterPro" id="IPR000253">
    <property type="entry name" value="FHA_dom"/>
</dbReference>
<evidence type="ECO:0000259" key="2">
    <source>
        <dbReference type="PROSITE" id="PS50006"/>
    </source>
</evidence>
<evidence type="ECO:0000256" key="1">
    <source>
        <dbReference type="SAM" id="MobiDB-lite"/>
    </source>
</evidence>
<dbReference type="InterPro" id="IPR008984">
    <property type="entry name" value="SMAD_FHA_dom_sf"/>
</dbReference>
<accession>A0A2M8PAP4</accession>
<evidence type="ECO:0000313" key="3">
    <source>
        <dbReference type="EMBL" id="PJF34629.1"/>
    </source>
</evidence>
<proteinExistence type="predicted"/>
<dbReference type="SMART" id="SM00240">
    <property type="entry name" value="FHA"/>
    <property type="match status" value="1"/>
</dbReference>
<dbReference type="PROSITE" id="PS50006">
    <property type="entry name" value="FHA_DOMAIN"/>
    <property type="match status" value="1"/>
</dbReference>
<dbReference type="SUPFAM" id="SSF49879">
    <property type="entry name" value="SMAD/FHA domain"/>
    <property type="match status" value="1"/>
</dbReference>
<dbReference type="InterPro" id="IPR050923">
    <property type="entry name" value="Cell_Proc_Reg/RNA_Proc"/>
</dbReference>
<dbReference type="PANTHER" id="PTHR23308">
    <property type="entry name" value="NUCLEAR INHIBITOR OF PROTEIN PHOSPHATASE-1"/>
    <property type="match status" value="1"/>
</dbReference>
<organism evidence="3 6">
    <name type="scientific">Candidatus Thermofonsia Clade 1 bacterium</name>
    <dbReference type="NCBI Taxonomy" id="2364210"/>
    <lineage>
        <taxon>Bacteria</taxon>
        <taxon>Bacillati</taxon>
        <taxon>Chloroflexota</taxon>
        <taxon>Candidatus Thermofontia</taxon>
        <taxon>Candidatus Thermofonsia Clade 1</taxon>
    </lineage>
</organism>
<feature type="region of interest" description="Disordered" evidence="1">
    <location>
        <begin position="1"/>
        <end position="27"/>
    </location>
</feature>
<comment type="caution">
    <text evidence="3">The sequence shown here is derived from an EMBL/GenBank/DDBJ whole genome shotgun (WGS) entry which is preliminary data.</text>
</comment>
<dbReference type="Pfam" id="PF00498">
    <property type="entry name" value="FHA"/>
    <property type="match status" value="1"/>
</dbReference>
<name>A0A2M8PAP4_9CHLR</name>
<feature type="domain" description="FHA" evidence="2">
    <location>
        <begin position="59"/>
        <end position="118"/>
    </location>
</feature>
<dbReference type="Proteomes" id="UP000229681">
    <property type="component" value="Unassembled WGS sequence"/>
</dbReference>
<dbReference type="EMBL" id="PGTL01000002">
    <property type="protein sequence ID" value="PJF43303.1"/>
    <property type="molecule type" value="Genomic_DNA"/>
</dbReference>
<dbReference type="CDD" id="cd00060">
    <property type="entry name" value="FHA"/>
    <property type="match status" value="1"/>
</dbReference>
<dbReference type="AlphaFoldDB" id="A0A2M8PAP4"/>
<evidence type="ECO:0000313" key="5">
    <source>
        <dbReference type="Proteomes" id="UP000228947"/>
    </source>
</evidence>
<dbReference type="Proteomes" id="UP000228947">
    <property type="component" value="Unassembled WGS sequence"/>
</dbReference>
<dbReference type="EMBL" id="PGTM01000320">
    <property type="protein sequence ID" value="PJF34629.1"/>
    <property type="molecule type" value="Genomic_DNA"/>
</dbReference>
<sequence length="144" mass="16008">MLESSNKALKGNTTHLTESTPTVQSSASLFSREGASWHITLLIQEEQPIPLRLSVKGRAILGRPDEADGFMPEIDVTPFNGRDKGVSRRHAEFVTIEGQLYVRDLGSTNGTRLNSQLLQPHRAYCLREGDLLQCGNLYMLIKLS</sequence>
<evidence type="ECO:0000313" key="4">
    <source>
        <dbReference type="EMBL" id="PJF43303.1"/>
    </source>
</evidence>
<gene>
    <name evidence="3" type="ORF">CUN49_14700</name>
    <name evidence="4" type="ORF">CUN50_00980</name>
</gene>
<protein>
    <recommendedName>
        <fullName evidence="2">FHA domain-containing protein</fullName>
    </recommendedName>
</protein>
<reference evidence="5 6" key="1">
    <citation type="submission" date="2017-11" db="EMBL/GenBank/DDBJ databases">
        <title>Evolution of Phototrophy in the Chloroflexi Phylum Driven by Horizontal Gene Transfer.</title>
        <authorList>
            <person name="Ward L.M."/>
            <person name="Hemp J."/>
            <person name="Shih P.M."/>
            <person name="Mcglynn S.E."/>
            <person name="Fischer W."/>
        </authorList>
    </citation>
    <scope>NUCLEOTIDE SEQUENCE [LARGE SCALE GENOMIC DNA]</scope>
    <source>
        <strain evidence="4">CP1_1M</strain>
        <strain evidence="3">JP3_13</strain>
    </source>
</reference>